<accession>A0AAD3CY43</accession>
<dbReference type="SUPFAM" id="SSF81296">
    <property type="entry name" value="E set domains"/>
    <property type="match status" value="1"/>
</dbReference>
<dbReference type="InterPro" id="IPR051519">
    <property type="entry name" value="PDE6D_unc-119_myristoyl-bd"/>
</dbReference>
<dbReference type="InterPro" id="IPR037036">
    <property type="entry name" value="PDED_dom_sf"/>
</dbReference>
<dbReference type="InterPro" id="IPR014756">
    <property type="entry name" value="Ig_E-set"/>
</dbReference>
<dbReference type="EMBL" id="BLLK01000046">
    <property type="protein sequence ID" value="GFH52724.1"/>
    <property type="molecule type" value="Genomic_DNA"/>
</dbReference>
<keyword evidence="2" id="KW-0813">Transport</keyword>
<keyword evidence="7" id="KW-1185">Reference proteome</keyword>
<evidence type="ECO:0000313" key="7">
    <source>
        <dbReference type="Proteomes" id="UP001054902"/>
    </source>
</evidence>
<proteinExistence type="inferred from homology"/>
<dbReference type="PANTHER" id="PTHR12951:SF1">
    <property type="entry name" value="PROTEIN UNC-119 HOMOLOG"/>
    <property type="match status" value="1"/>
</dbReference>
<dbReference type="GO" id="GO:0008289">
    <property type="term" value="F:lipid binding"/>
    <property type="evidence" value="ECO:0007669"/>
    <property type="project" value="UniProtKB-KW"/>
</dbReference>
<evidence type="ECO:0000259" key="5">
    <source>
        <dbReference type="Pfam" id="PF05351"/>
    </source>
</evidence>
<dbReference type="GO" id="GO:0005929">
    <property type="term" value="C:cilium"/>
    <property type="evidence" value="ECO:0007669"/>
    <property type="project" value="TreeGrafter"/>
</dbReference>
<evidence type="ECO:0000256" key="3">
    <source>
        <dbReference type="ARBA" id="ARBA00022927"/>
    </source>
</evidence>
<comment type="caution">
    <text evidence="6">The sequence shown here is derived from an EMBL/GenBank/DDBJ whole genome shotgun (WGS) entry which is preliminary data.</text>
</comment>
<keyword evidence="3" id="KW-0653">Protein transport</keyword>
<name>A0AAD3CY43_9STRA</name>
<organism evidence="6 7">
    <name type="scientific">Chaetoceros tenuissimus</name>
    <dbReference type="NCBI Taxonomy" id="426638"/>
    <lineage>
        <taxon>Eukaryota</taxon>
        <taxon>Sar</taxon>
        <taxon>Stramenopiles</taxon>
        <taxon>Ochrophyta</taxon>
        <taxon>Bacillariophyta</taxon>
        <taxon>Coscinodiscophyceae</taxon>
        <taxon>Chaetocerotophycidae</taxon>
        <taxon>Chaetocerotales</taxon>
        <taxon>Chaetocerotaceae</taxon>
        <taxon>Chaetoceros</taxon>
    </lineage>
</organism>
<dbReference type="PANTHER" id="PTHR12951">
    <property type="entry name" value="RETINAL PROTEIN 4"/>
    <property type="match status" value="1"/>
</dbReference>
<dbReference type="GO" id="GO:0060271">
    <property type="term" value="P:cilium assembly"/>
    <property type="evidence" value="ECO:0007669"/>
    <property type="project" value="TreeGrafter"/>
</dbReference>
<keyword evidence="4" id="KW-0446">Lipid-binding</keyword>
<dbReference type="Proteomes" id="UP001054902">
    <property type="component" value="Unassembled WGS sequence"/>
</dbReference>
<dbReference type="Gene3D" id="2.70.50.40">
    <property type="entry name" value="GMP phosphodiesterase, delta subunit"/>
    <property type="match status" value="1"/>
</dbReference>
<dbReference type="GO" id="GO:0042953">
    <property type="term" value="P:lipoprotein transport"/>
    <property type="evidence" value="ECO:0007669"/>
    <property type="project" value="TreeGrafter"/>
</dbReference>
<reference evidence="6 7" key="1">
    <citation type="journal article" date="2021" name="Sci. Rep.">
        <title>The genome of the diatom Chaetoceros tenuissimus carries an ancient integrated fragment of an extant virus.</title>
        <authorList>
            <person name="Hongo Y."/>
            <person name="Kimura K."/>
            <person name="Takaki Y."/>
            <person name="Yoshida Y."/>
            <person name="Baba S."/>
            <person name="Kobayashi G."/>
            <person name="Nagasaki K."/>
            <person name="Hano T."/>
            <person name="Tomaru Y."/>
        </authorList>
    </citation>
    <scope>NUCLEOTIDE SEQUENCE [LARGE SCALE GENOMIC DNA]</scope>
    <source>
        <strain evidence="6 7">NIES-3715</strain>
    </source>
</reference>
<dbReference type="InterPro" id="IPR008015">
    <property type="entry name" value="PDED_dom"/>
</dbReference>
<evidence type="ECO:0000256" key="1">
    <source>
        <dbReference type="ARBA" id="ARBA00008102"/>
    </source>
</evidence>
<feature type="domain" description="GMP phosphodiesterase delta subunit" evidence="5">
    <location>
        <begin position="27"/>
        <end position="175"/>
    </location>
</feature>
<dbReference type="Pfam" id="PF05351">
    <property type="entry name" value="GMP_PDE_delta"/>
    <property type="match status" value="1"/>
</dbReference>
<sequence length="182" mass="21413">MKEFGPEDALQLEKPTKSFLCPLEDGQGIDFEQFVISNEESKVIFKGQLEIDLRPEFEGDDKYRGIKYTLGEEVLLRNTLIQTKLIFSNNRNEPLQNFRMVEKHFLDEVELACYDFTYPFVLPNSTNCWESLYETPKLSEDEIERIVANPLCVSSDTFYFEGNKLVIHQKVRYTYVRNDKKE</sequence>
<gene>
    <name evidence="6" type="ORF">CTEN210_09200</name>
</gene>
<evidence type="ECO:0000313" key="6">
    <source>
        <dbReference type="EMBL" id="GFH52724.1"/>
    </source>
</evidence>
<protein>
    <recommendedName>
        <fullName evidence="5">GMP phosphodiesterase delta subunit domain-containing protein</fullName>
    </recommendedName>
</protein>
<evidence type="ECO:0000256" key="2">
    <source>
        <dbReference type="ARBA" id="ARBA00022448"/>
    </source>
</evidence>
<dbReference type="AlphaFoldDB" id="A0AAD3CY43"/>
<evidence type="ECO:0000256" key="4">
    <source>
        <dbReference type="ARBA" id="ARBA00023121"/>
    </source>
</evidence>
<comment type="similarity">
    <text evidence="1">Belongs to the PDE6D/unc-119 family.</text>
</comment>